<dbReference type="Proteomes" id="UP000092389">
    <property type="component" value="Unassembled WGS sequence"/>
</dbReference>
<dbReference type="AlphaFoldDB" id="A0A1A2TFZ2"/>
<dbReference type="OrthoDB" id="9815126at2"/>
<dbReference type="EMBL" id="LZJU01000129">
    <property type="protein sequence ID" value="OBH71889.1"/>
    <property type="molecule type" value="Genomic_DNA"/>
</dbReference>
<proteinExistence type="predicted"/>
<evidence type="ECO:0000313" key="2">
    <source>
        <dbReference type="Proteomes" id="UP000092389"/>
    </source>
</evidence>
<accession>A0A1A2T629</accession>
<dbReference type="GO" id="GO:0005829">
    <property type="term" value="C:cytosol"/>
    <property type="evidence" value="ECO:0007669"/>
    <property type="project" value="TreeGrafter"/>
</dbReference>
<comment type="caution">
    <text evidence="1">The sequence shown here is derived from an EMBL/GenBank/DDBJ whole genome shotgun (WGS) entry which is preliminary data.</text>
</comment>
<reference evidence="1 2" key="1">
    <citation type="submission" date="2016-06" db="EMBL/GenBank/DDBJ databases">
        <authorList>
            <person name="Kjaerup R.B."/>
            <person name="Dalgaard T.S."/>
            <person name="Juul-Madsen H.R."/>
        </authorList>
    </citation>
    <scope>NUCLEOTIDE SEQUENCE [LARGE SCALE GENOMIC DNA]</scope>
    <source>
        <strain evidence="1 2">E152</strain>
    </source>
</reference>
<dbReference type="GO" id="GO:0019239">
    <property type="term" value="F:deaminase activity"/>
    <property type="evidence" value="ECO:0007669"/>
    <property type="project" value="TreeGrafter"/>
</dbReference>
<sequence length="140" mass="15797">MGTPIFSVTPGYGDHQLRKFHYSQVVRYGDRVETAGQGGWDEHWRYSESVRDQVVAAFDNVERTLATAGASWRDVVHVHSYHLPDADGQIGREHLDTMVEQFRRRMGDRAPLWTCIGVAALASPEMRVEIQATAILADQD</sequence>
<dbReference type="InterPro" id="IPR006175">
    <property type="entry name" value="YjgF/YER057c/UK114"/>
</dbReference>
<dbReference type="RefSeq" id="WP_067834020.1">
    <property type="nucleotide sequence ID" value="NZ_LZJP01000083.1"/>
</dbReference>
<dbReference type="PANTHER" id="PTHR11803:SF39">
    <property type="entry name" value="2-IMINOBUTANOATE_2-IMINOPROPANOATE DEAMINASE"/>
    <property type="match status" value="1"/>
</dbReference>
<protein>
    <submittedName>
        <fullName evidence="1">Uncharacterized protein</fullName>
    </submittedName>
</protein>
<gene>
    <name evidence="1" type="ORF">A5683_26085</name>
</gene>
<name>A0A1A2TFZ2_MYCNT</name>
<dbReference type="Gene3D" id="3.30.1330.40">
    <property type="entry name" value="RutC-like"/>
    <property type="match status" value="1"/>
</dbReference>
<dbReference type="InterPro" id="IPR035959">
    <property type="entry name" value="RutC-like_sf"/>
</dbReference>
<dbReference type="Pfam" id="PF01042">
    <property type="entry name" value="Ribonuc_L-PSP"/>
    <property type="match status" value="1"/>
</dbReference>
<dbReference type="SUPFAM" id="SSF55298">
    <property type="entry name" value="YjgF-like"/>
    <property type="match status" value="1"/>
</dbReference>
<organism evidence="1 2">
    <name type="scientific">Mycobacterium mantenii</name>
    <dbReference type="NCBI Taxonomy" id="560555"/>
    <lineage>
        <taxon>Bacteria</taxon>
        <taxon>Bacillati</taxon>
        <taxon>Actinomycetota</taxon>
        <taxon>Actinomycetes</taxon>
        <taxon>Mycobacteriales</taxon>
        <taxon>Mycobacteriaceae</taxon>
        <taxon>Mycobacterium</taxon>
        <taxon>Mycobacterium avium complex (MAC)</taxon>
    </lineage>
</organism>
<accession>A0A1A2TFZ2</accession>
<dbReference type="PANTHER" id="PTHR11803">
    <property type="entry name" value="2-IMINOBUTANOATE/2-IMINOPROPANOATE DEAMINASE RIDA"/>
    <property type="match status" value="1"/>
</dbReference>
<evidence type="ECO:0000313" key="1">
    <source>
        <dbReference type="EMBL" id="OBH71889.1"/>
    </source>
</evidence>